<evidence type="ECO:0000313" key="1">
    <source>
        <dbReference type="EMBL" id="TBU34330.1"/>
    </source>
</evidence>
<gene>
    <name evidence="2" type="ORF">BD310DRAFT_929181</name>
    <name evidence="1" type="ORF">BD311DRAFT_350936</name>
</gene>
<organism evidence="1">
    <name type="scientific">Dichomitus squalens</name>
    <dbReference type="NCBI Taxonomy" id="114155"/>
    <lineage>
        <taxon>Eukaryota</taxon>
        <taxon>Fungi</taxon>
        <taxon>Dikarya</taxon>
        <taxon>Basidiomycota</taxon>
        <taxon>Agaricomycotina</taxon>
        <taxon>Agaricomycetes</taxon>
        <taxon>Polyporales</taxon>
        <taxon>Polyporaceae</taxon>
        <taxon>Dichomitus</taxon>
    </lineage>
</organism>
<sequence length="94" mass="10688">MWNGGPRRTLLQDRSPPRELQIDAYKFIPLPASFGQIAVQGGHEFTMGCAVRVLINLCWLFHLEPPLTLKIADLRNSMRLGLQMLNRACLRRTG</sequence>
<reference evidence="1 3" key="1">
    <citation type="submission" date="2019-01" db="EMBL/GenBank/DDBJ databases">
        <title>Draft genome sequences of three monokaryotic isolates of the white-rot basidiomycete fungus Dichomitus squalens.</title>
        <authorList>
            <consortium name="DOE Joint Genome Institute"/>
            <person name="Lopez S.C."/>
            <person name="Andreopoulos B."/>
            <person name="Pangilinan J."/>
            <person name="Lipzen A."/>
            <person name="Riley R."/>
            <person name="Ahrendt S."/>
            <person name="Ng V."/>
            <person name="Barry K."/>
            <person name="Daum C."/>
            <person name="Grigoriev I.V."/>
            <person name="Hilden K.S."/>
            <person name="Makela M.R."/>
            <person name="de Vries R.P."/>
        </authorList>
    </citation>
    <scope>NUCLEOTIDE SEQUENCE [LARGE SCALE GENOMIC DNA]</scope>
    <source>
        <strain evidence="2 3">CBS 464.89</strain>
        <strain evidence="1">OM18370.1</strain>
    </source>
</reference>
<dbReference type="AlphaFoldDB" id="A0A4Q9N1H6"/>
<dbReference type="EMBL" id="ML145136">
    <property type="protein sequence ID" value="TBU57499.1"/>
    <property type="molecule type" value="Genomic_DNA"/>
</dbReference>
<keyword evidence="3" id="KW-1185">Reference proteome</keyword>
<evidence type="ECO:0000313" key="3">
    <source>
        <dbReference type="Proteomes" id="UP000292082"/>
    </source>
</evidence>
<name>A0A4Q9N1H6_9APHY</name>
<dbReference type="EMBL" id="ML143389">
    <property type="protein sequence ID" value="TBU34330.1"/>
    <property type="molecule type" value="Genomic_DNA"/>
</dbReference>
<dbReference type="Proteomes" id="UP000292957">
    <property type="component" value="Unassembled WGS sequence"/>
</dbReference>
<accession>A0A4Q9N1H6</accession>
<dbReference type="Proteomes" id="UP000292082">
    <property type="component" value="Unassembled WGS sequence"/>
</dbReference>
<proteinExistence type="predicted"/>
<protein>
    <submittedName>
        <fullName evidence="1">Uncharacterized protein</fullName>
    </submittedName>
</protein>
<evidence type="ECO:0000313" key="2">
    <source>
        <dbReference type="EMBL" id="TBU57499.1"/>
    </source>
</evidence>